<keyword evidence="2" id="KW-1185">Reference proteome</keyword>
<gene>
    <name evidence="1" type="ORF">PG993_000095</name>
</gene>
<accession>A0ABR1U7J0</accession>
<proteinExistence type="predicted"/>
<reference evidence="1 2" key="1">
    <citation type="submission" date="2023-01" db="EMBL/GenBank/DDBJ databases">
        <title>Analysis of 21 Apiospora genomes using comparative genomics revels a genus with tremendous synthesis potential of carbohydrate active enzymes and secondary metabolites.</title>
        <authorList>
            <person name="Sorensen T."/>
        </authorList>
    </citation>
    <scope>NUCLEOTIDE SEQUENCE [LARGE SCALE GENOMIC DNA]</scope>
    <source>
        <strain evidence="1 2">CBS 33761</strain>
    </source>
</reference>
<sequence>MPVSSSNNSAVQRALRLPEIAALIVDVIDQDVHARHSLDHDIVGFADFIKDNQAHMFELKRTALGPLACLNHMWFELAVPRLWRQTCITRSDPSLTTIFLRISPERRNMYAQYIEIGGIEMVTVDRNPYQQDKEMFPDSMLSNVNFPRLRHLIIRHPGHSGYSLPRLGPQRVEAILIHASSYETTFRDKPIVVADMERILDLIPEIFPHLQQLTPSTLYLGEMNPIYLRRFEETMRKKRQSEPDNSTPLFKVHFDRRLPEANKPDTLHGCFLSLAGQDSAFALASYV</sequence>
<dbReference type="Proteomes" id="UP001444661">
    <property type="component" value="Unassembled WGS sequence"/>
</dbReference>
<organism evidence="1 2">
    <name type="scientific">Apiospora rasikravindrae</name>
    <dbReference type="NCBI Taxonomy" id="990691"/>
    <lineage>
        <taxon>Eukaryota</taxon>
        <taxon>Fungi</taxon>
        <taxon>Dikarya</taxon>
        <taxon>Ascomycota</taxon>
        <taxon>Pezizomycotina</taxon>
        <taxon>Sordariomycetes</taxon>
        <taxon>Xylariomycetidae</taxon>
        <taxon>Amphisphaeriales</taxon>
        <taxon>Apiosporaceae</taxon>
        <taxon>Apiospora</taxon>
    </lineage>
</organism>
<evidence type="ECO:0000313" key="2">
    <source>
        <dbReference type="Proteomes" id="UP001444661"/>
    </source>
</evidence>
<protein>
    <submittedName>
        <fullName evidence="1">Uncharacterized protein</fullName>
    </submittedName>
</protein>
<evidence type="ECO:0000313" key="1">
    <source>
        <dbReference type="EMBL" id="KAK8054868.1"/>
    </source>
</evidence>
<comment type="caution">
    <text evidence="1">The sequence shown here is derived from an EMBL/GenBank/DDBJ whole genome shotgun (WGS) entry which is preliminary data.</text>
</comment>
<name>A0ABR1U7J0_9PEZI</name>
<dbReference type="EMBL" id="JAQQWK010000001">
    <property type="protein sequence ID" value="KAK8054868.1"/>
    <property type="molecule type" value="Genomic_DNA"/>
</dbReference>